<evidence type="ECO:0000256" key="5">
    <source>
        <dbReference type="ARBA" id="ARBA00022826"/>
    </source>
</evidence>
<keyword evidence="7" id="KW-0630">Potassium</keyword>
<dbReference type="Pfam" id="PF00520">
    <property type="entry name" value="Ion_trans"/>
    <property type="match status" value="1"/>
</dbReference>
<keyword evidence="6" id="KW-0851">Voltage-gated channel</keyword>
<keyword evidence="9" id="KW-0406">Ion transport</keyword>
<protein>
    <submittedName>
        <fullName evidence="14">Potassium voltage-gated channel protein Shaker</fullName>
    </submittedName>
</protein>
<evidence type="ECO:0000256" key="12">
    <source>
        <dbReference type="SAM" id="Phobius"/>
    </source>
</evidence>
<feature type="domain" description="Ion transport" evidence="13">
    <location>
        <begin position="40"/>
        <end position="192"/>
    </location>
</feature>
<dbReference type="EMBL" id="BMAT01012754">
    <property type="protein sequence ID" value="GFR98685.1"/>
    <property type="molecule type" value="Genomic_DNA"/>
</dbReference>
<keyword evidence="2" id="KW-0813">Transport</keyword>
<keyword evidence="15" id="KW-1185">Reference proteome</keyword>
<evidence type="ECO:0000256" key="4">
    <source>
        <dbReference type="ARBA" id="ARBA00022692"/>
    </source>
</evidence>
<keyword evidence="10 12" id="KW-0472">Membrane</keyword>
<evidence type="ECO:0000256" key="1">
    <source>
        <dbReference type="ARBA" id="ARBA00004141"/>
    </source>
</evidence>
<organism evidence="14 15">
    <name type="scientific">Elysia marginata</name>
    <dbReference type="NCBI Taxonomy" id="1093978"/>
    <lineage>
        <taxon>Eukaryota</taxon>
        <taxon>Metazoa</taxon>
        <taxon>Spiralia</taxon>
        <taxon>Lophotrochozoa</taxon>
        <taxon>Mollusca</taxon>
        <taxon>Gastropoda</taxon>
        <taxon>Heterobranchia</taxon>
        <taxon>Euthyneura</taxon>
        <taxon>Panpulmonata</taxon>
        <taxon>Sacoglossa</taxon>
        <taxon>Placobranchoidea</taxon>
        <taxon>Plakobranchidae</taxon>
        <taxon>Elysia</taxon>
    </lineage>
</organism>
<feature type="transmembrane region" description="Helical" evidence="12">
    <location>
        <begin position="157"/>
        <end position="179"/>
    </location>
</feature>
<evidence type="ECO:0000313" key="15">
    <source>
        <dbReference type="Proteomes" id="UP000762676"/>
    </source>
</evidence>
<dbReference type="GO" id="GO:0008076">
    <property type="term" value="C:voltage-gated potassium channel complex"/>
    <property type="evidence" value="ECO:0007669"/>
    <property type="project" value="InterPro"/>
</dbReference>
<keyword evidence="4 12" id="KW-0812">Transmembrane</keyword>
<dbReference type="InterPro" id="IPR005821">
    <property type="entry name" value="Ion_trans_dom"/>
</dbReference>
<evidence type="ECO:0000256" key="10">
    <source>
        <dbReference type="ARBA" id="ARBA00023136"/>
    </source>
</evidence>
<evidence type="ECO:0000256" key="9">
    <source>
        <dbReference type="ARBA" id="ARBA00023065"/>
    </source>
</evidence>
<comment type="caution">
    <text evidence="14">The sequence shown here is derived from an EMBL/GenBank/DDBJ whole genome shotgun (WGS) entry which is preliminary data.</text>
</comment>
<dbReference type="GO" id="GO:0005249">
    <property type="term" value="F:voltage-gated potassium channel activity"/>
    <property type="evidence" value="ECO:0007669"/>
    <property type="project" value="InterPro"/>
</dbReference>
<keyword evidence="11" id="KW-0407">Ion channel</keyword>
<evidence type="ECO:0000256" key="7">
    <source>
        <dbReference type="ARBA" id="ARBA00022958"/>
    </source>
</evidence>
<feature type="transmembrane region" description="Helical" evidence="12">
    <location>
        <begin position="32"/>
        <end position="54"/>
    </location>
</feature>
<keyword evidence="3" id="KW-0633">Potassium transport</keyword>
<evidence type="ECO:0000259" key="13">
    <source>
        <dbReference type="Pfam" id="PF00520"/>
    </source>
</evidence>
<comment type="subcellular location">
    <subcellularLocation>
        <location evidence="1">Membrane</location>
        <topology evidence="1">Multi-pass membrane protein</topology>
    </subcellularLocation>
</comment>
<gene>
    <name evidence="14" type="ORF">ElyMa_006356000</name>
</gene>
<dbReference type="AlphaFoldDB" id="A0AAV4HQ43"/>
<sequence length="197" mass="23031">MNYGLLFSSGVRCHGLRGSNVKFYVLKQEMKYSWVWCGIYFSCIVLSCVLFGLLTVETFNVPKEEFREKAEAFYAGNYTFRAIHMVTFSKSTEGLEVMEILLSIFFTLELLVRLVTCPNKREFLQDFHNMIDIFILTVQWSRFILDRIVTNDAANFTYAKSYVLVVFYCLLSCRVLRVFHLAKRLSTLRVIWLALNS</sequence>
<dbReference type="GO" id="GO:0001508">
    <property type="term" value="P:action potential"/>
    <property type="evidence" value="ECO:0007669"/>
    <property type="project" value="TreeGrafter"/>
</dbReference>
<accession>A0AAV4HQ43</accession>
<dbReference type="PANTHER" id="PTHR11537">
    <property type="entry name" value="VOLTAGE-GATED POTASSIUM CHANNEL"/>
    <property type="match status" value="1"/>
</dbReference>
<reference evidence="14 15" key="1">
    <citation type="journal article" date="2021" name="Elife">
        <title>Chloroplast acquisition without the gene transfer in kleptoplastic sea slugs, Plakobranchus ocellatus.</title>
        <authorList>
            <person name="Maeda T."/>
            <person name="Takahashi S."/>
            <person name="Yoshida T."/>
            <person name="Shimamura S."/>
            <person name="Takaki Y."/>
            <person name="Nagai Y."/>
            <person name="Toyoda A."/>
            <person name="Suzuki Y."/>
            <person name="Arimoto A."/>
            <person name="Ishii H."/>
            <person name="Satoh N."/>
            <person name="Nishiyama T."/>
            <person name="Hasebe M."/>
            <person name="Maruyama T."/>
            <person name="Minagawa J."/>
            <person name="Obokata J."/>
            <person name="Shigenobu S."/>
        </authorList>
    </citation>
    <scope>NUCLEOTIDE SEQUENCE [LARGE SCALE GENOMIC DNA]</scope>
</reference>
<evidence type="ECO:0000256" key="8">
    <source>
        <dbReference type="ARBA" id="ARBA00022989"/>
    </source>
</evidence>
<dbReference type="Proteomes" id="UP000762676">
    <property type="component" value="Unassembled WGS sequence"/>
</dbReference>
<dbReference type="PRINTS" id="PR00169">
    <property type="entry name" value="KCHANNEL"/>
</dbReference>
<dbReference type="InterPro" id="IPR028325">
    <property type="entry name" value="VG_K_chnl"/>
</dbReference>
<evidence type="ECO:0000256" key="6">
    <source>
        <dbReference type="ARBA" id="ARBA00022882"/>
    </source>
</evidence>
<evidence type="ECO:0000256" key="11">
    <source>
        <dbReference type="ARBA" id="ARBA00023303"/>
    </source>
</evidence>
<dbReference type="SUPFAM" id="SSF81324">
    <property type="entry name" value="Voltage-gated potassium channels"/>
    <property type="match status" value="1"/>
</dbReference>
<dbReference type="Gene3D" id="1.20.120.350">
    <property type="entry name" value="Voltage-gated potassium channels. Chain C"/>
    <property type="match status" value="1"/>
</dbReference>
<keyword evidence="5" id="KW-0631">Potassium channel</keyword>
<evidence type="ECO:0000313" key="14">
    <source>
        <dbReference type="EMBL" id="GFR98685.1"/>
    </source>
</evidence>
<name>A0AAV4HQ43_9GAST</name>
<proteinExistence type="predicted"/>
<dbReference type="PANTHER" id="PTHR11537:SF254">
    <property type="entry name" value="POTASSIUM VOLTAGE-GATED CHANNEL PROTEIN SHAB"/>
    <property type="match status" value="1"/>
</dbReference>
<dbReference type="InterPro" id="IPR027359">
    <property type="entry name" value="Volt_channel_dom_sf"/>
</dbReference>
<evidence type="ECO:0000256" key="2">
    <source>
        <dbReference type="ARBA" id="ARBA00022448"/>
    </source>
</evidence>
<keyword evidence="8 12" id="KW-1133">Transmembrane helix</keyword>
<evidence type="ECO:0000256" key="3">
    <source>
        <dbReference type="ARBA" id="ARBA00022538"/>
    </source>
</evidence>